<keyword evidence="2" id="KW-1185">Reference proteome</keyword>
<organism evidence="1 2">
    <name type="scientific">Racocetra persica</name>
    <dbReference type="NCBI Taxonomy" id="160502"/>
    <lineage>
        <taxon>Eukaryota</taxon>
        <taxon>Fungi</taxon>
        <taxon>Fungi incertae sedis</taxon>
        <taxon>Mucoromycota</taxon>
        <taxon>Glomeromycotina</taxon>
        <taxon>Glomeromycetes</taxon>
        <taxon>Diversisporales</taxon>
        <taxon>Gigasporaceae</taxon>
        <taxon>Racocetra</taxon>
    </lineage>
</organism>
<accession>A0ACA9S818</accession>
<dbReference type="Proteomes" id="UP000789920">
    <property type="component" value="Unassembled WGS sequence"/>
</dbReference>
<name>A0ACA9S818_9GLOM</name>
<dbReference type="EMBL" id="CAJVQC010096883">
    <property type="protein sequence ID" value="CAG8829235.1"/>
    <property type="molecule type" value="Genomic_DNA"/>
</dbReference>
<proteinExistence type="predicted"/>
<reference evidence="1" key="1">
    <citation type="submission" date="2021-06" db="EMBL/GenBank/DDBJ databases">
        <authorList>
            <person name="Kallberg Y."/>
            <person name="Tangrot J."/>
            <person name="Rosling A."/>
        </authorList>
    </citation>
    <scope>NUCLEOTIDE SEQUENCE</scope>
    <source>
        <strain evidence="1">MA461A</strain>
    </source>
</reference>
<comment type="caution">
    <text evidence="1">The sequence shown here is derived from an EMBL/GenBank/DDBJ whole genome shotgun (WGS) entry which is preliminary data.</text>
</comment>
<protein>
    <submittedName>
        <fullName evidence="1">13401_t:CDS:1</fullName>
    </submittedName>
</protein>
<gene>
    <name evidence="1" type="ORF">RPERSI_LOCUS27446</name>
</gene>
<sequence length="198" mass="22458">LAGLESNVKKAQHVLLERCLNASFQELMGFFDELLSVLCQYPDIYIPTLKTYLSYLYGKYSCNSDSRISNFTSMLITIVMVSNNKQTIRTTERVFDEILDAHGVFSIWISDKSGCRCIKRILFEFNMIEMIDPNKALRAVDMVASLVENCSDHINGISQLPEKLSEYKACTALLETLTSYQDAQNLNRGNSISKPMII</sequence>
<feature type="non-terminal residue" evidence="1">
    <location>
        <position position="198"/>
    </location>
</feature>
<evidence type="ECO:0000313" key="2">
    <source>
        <dbReference type="Proteomes" id="UP000789920"/>
    </source>
</evidence>
<evidence type="ECO:0000313" key="1">
    <source>
        <dbReference type="EMBL" id="CAG8829235.1"/>
    </source>
</evidence>
<feature type="non-terminal residue" evidence="1">
    <location>
        <position position="1"/>
    </location>
</feature>